<dbReference type="RefSeq" id="WP_382389044.1">
    <property type="nucleotide sequence ID" value="NZ_JBHLWI010000055.1"/>
</dbReference>
<accession>A0ABV6FX77</accession>
<evidence type="ECO:0000313" key="1">
    <source>
        <dbReference type="EMBL" id="MFC0264486.1"/>
    </source>
</evidence>
<evidence type="ECO:0000313" key="2">
    <source>
        <dbReference type="Proteomes" id="UP001589797"/>
    </source>
</evidence>
<keyword evidence="2" id="KW-1185">Reference proteome</keyword>
<sequence>MKKVLLFLIVMWLFNLFQGKAQSLLPPLEEMPMSKNAYVMLKDGTQISGELVNTTYGRGINRVVIRDDSGNKHELKAGQIFELGIFSNALVKAQYFNESSASIKALLKTDRSAVKLNDFVVFRNAQLQGGKELLLQHLNPHFDEKIQVYHSVNSRKTTPLRKGYITLTGERQRAYLVSKNGSATFKIKKGSYKKSFLRLFEDCPEMLDIRKPKFKDFGKHILYYTENCHAG</sequence>
<name>A0ABV6FX77_9BACT</name>
<gene>
    <name evidence="1" type="ORF">ACFFIP_17495</name>
</gene>
<comment type="caution">
    <text evidence="1">The sequence shown here is derived from an EMBL/GenBank/DDBJ whole genome shotgun (WGS) entry which is preliminary data.</text>
</comment>
<dbReference type="Proteomes" id="UP001589797">
    <property type="component" value="Unassembled WGS sequence"/>
</dbReference>
<dbReference type="EMBL" id="JBHLWI010000055">
    <property type="protein sequence ID" value="MFC0264486.1"/>
    <property type="molecule type" value="Genomic_DNA"/>
</dbReference>
<organism evidence="1 2">
    <name type="scientific">Fontibacter flavus</name>
    <dbReference type="NCBI Taxonomy" id="654838"/>
    <lineage>
        <taxon>Bacteria</taxon>
        <taxon>Pseudomonadati</taxon>
        <taxon>Bacteroidota</taxon>
        <taxon>Cytophagia</taxon>
        <taxon>Cytophagales</taxon>
        <taxon>Cyclobacteriaceae</taxon>
        <taxon>Fontibacter</taxon>
    </lineage>
</organism>
<protein>
    <submittedName>
        <fullName evidence="1">Uncharacterized protein</fullName>
    </submittedName>
</protein>
<reference evidence="1 2" key="1">
    <citation type="submission" date="2024-09" db="EMBL/GenBank/DDBJ databases">
        <authorList>
            <person name="Sun Q."/>
            <person name="Mori K."/>
        </authorList>
    </citation>
    <scope>NUCLEOTIDE SEQUENCE [LARGE SCALE GENOMIC DNA]</scope>
    <source>
        <strain evidence="1 2">CCM 7650</strain>
    </source>
</reference>
<proteinExistence type="predicted"/>